<dbReference type="EMBL" id="KZ309018">
    <property type="protein sequence ID" value="KAG8236374.1"/>
    <property type="molecule type" value="Genomic_DNA"/>
</dbReference>
<evidence type="ECO:0000259" key="6">
    <source>
        <dbReference type="Pfam" id="PF01266"/>
    </source>
</evidence>
<dbReference type="GO" id="GO:0033514">
    <property type="term" value="P:L-lysine catabolic process to acetyl-CoA via L-pipecolate"/>
    <property type="evidence" value="ECO:0007669"/>
    <property type="project" value="TreeGrafter"/>
</dbReference>
<dbReference type="Gene3D" id="3.50.50.60">
    <property type="entry name" value="FAD/NAD(P)-binding domain"/>
    <property type="match status" value="1"/>
</dbReference>
<comment type="caution">
    <text evidence="7">The sequence shown here is derived from an EMBL/GenBank/DDBJ whole genome shotgun (WGS) entry which is preliminary data.</text>
</comment>
<comment type="similarity">
    <text evidence="2">Belongs to the MSOX/MTOX family.</text>
</comment>
<dbReference type="PANTHER" id="PTHR10961:SF46">
    <property type="entry name" value="PEROXISOMAL SARCOSINE OXIDASE"/>
    <property type="match status" value="1"/>
</dbReference>
<evidence type="ECO:0000256" key="5">
    <source>
        <dbReference type="ARBA" id="ARBA00023002"/>
    </source>
</evidence>
<accession>A0A8K0PAB3</accession>
<evidence type="ECO:0000313" key="8">
    <source>
        <dbReference type="Proteomes" id="UP000792457"/>
    </source>
</evidence>
<protein>
    <recommendedName>
        <fullName evidence="6">FAD dependent oxidoreductase domain-containing protein</fullName>
    </recommendedName>
</protein>
<dbReference type="Proteomes" id="UP000792457">
    <property type="component" value="Unassembled WGS sequence"/>
</dbReference>
<dbReference type="GO" id="GO:0050660">
    <property type="term" value="F:flavin adenine dinucleotide binding"/>
    <property type="evidence" value="ECO:0007669"/>
    <property type="project" value="InterPro"/>
</dbReference>
<dbReference type="InterPro" id="IPR036188">
    <property type="entry name" value="FAD/NAD-bd_sf"/>
</dbReference>
<evidence type="ECO:0000256" key="3">
    <source>
        <dbReference type="ARBA" id="ARBA00022630"/>
    </source>
</evidence>
<evidence type="ECO:0000256" key="2">
    <source>
        <dbReference type="ARBA" id="ARBA00010989"/>
    </source>
</evidence>
<dbReference type="GO" id="GO:0005777">
    <property type="term" value="C:peroxisome"/>
    <property type="evidence" value="ECO:0007669"/>
    <property type="project" value="TreeGrafter"/>
</dbReference>
<evidence type="ECO:0000256" key="1">
    <source>
        <dbReference type="ARBA" id="ARBA00001974"/>
    </source>
</evidence>
<dbReference type="GO" id="GO:0050031">
    <property type="term" value="F:L-pipecolate oxidase activity"/>
    <property type="evidence" value="ECO:0007669"/>
    <property type="project" value="TreeGrafter"/>
</dbReference>
<dbReference type="Pfam" id="PF01266">
    <property type="entry name" value="DAO"/>
    <property type="match status" value="1"/>
</dbReference>
<dbReference type="InterPro" id="IPR045170">
    <property type="entry name" value="MTOX"/>
</dbReference>
<organism evidence="7 8">
    <name type="scientific">Ladona fulva</name>
    <name type="common">Scarce chaser dragonfly</name>
    <name type="synonym">Libellula fulva</name>
    <dbReference type="NCBI Taxonomy" id="123851"/>
    <lineage>
        <taxon>Eukaryota</taxon>
        <taxon>Metazoa</taxon>
        <taxon>Ecdysozoa</taxon>
        <taxon>Arthropoda</taxon>
        <taxon>Hexapoda</taxon>
        <taxon>Insecta</taxon>
        <taxon>Pterygota</taxon>
        <taxon>Palaeoptera</taxon>
        <taxon>Odonata</taxon>
        <taxon>Epiprocta</taxon>
        <taxon>Anisoptera</taxon>
        <taxon>Libelluloidea</taxon>
        <taxon>Libellulidae</taxon>
        <taxon>Ladona</taxon>
    </lineage>
</organism>
<dbReference type="SUPFAM" id="SSF51905">
    <property type="entry name" value="FAD/NAD(P)-binding domain"/>
    <property type="match status" value="1"/>
</dbReference>
<keyword evidence="8" id="KW-1185">Reference proteome</keyword>
<keyword evidence="4" id="KW-0274">FAD</keyword>
<keyword evidence="3" id="KW-0285">Flavoprotein</keyword>
<dbReference type="Gene3D" id="3.30.9.10">
    <property type="entry name" value="D-Amino Acid Oxidase, subunit A, domain 2"/>
    <property type="match status" value="1"/>
</dbReference>
<dbReference type="InterPro" id="IPR006076">
    <property type="entry name" value="FAD-dep_OxRdtase"/>
</dbReference>
<gene>
    <name evidence="7" type="ORF">J437_LFUL016823</name>
</gene>
<evidence type="ECO:0000256" key="4">
    <source>
        <dbReference type="ARBA" id="ARBA00022827"/>
    </source>
</evidence>
<proteinExistence type="inferred from homology"/>
<sequence length="309" mass="34832">MYVANGKSKKDLSRIATNLSKYPQVNYKIINSKEIAQNFPQMKYGKEYDACWEKNAGVLFAEKCLSTVQKRFKELGGTLIDGFEVMHIHAGPPAVVQGAKMRNWVKNKPERKDESYSAKAVIICAGPWTGPLAKNIFGLSLPLSPKRIEVMYWQVKDKQMGGPPIVFIDLMNDGEYYGLPSLEYPGMVKLCCNNQHSADPNTRDTLQQKPSHKGIIDYVKKHFPSLEPRPAIIETCMYTAILDTFKEYNFEEYTSNLSTKILFRGLNDGTGFKISPVVAHILGNMAEGKPTVHNIQPFALSRFQSRSKL</sequence>
<dbReference type="GO" id="GO:0008115">
    <property type="term" value="F:sarcosine oxidase activity"/>
    <property type="evidence" value="ECO:0007669"/>
    <property type="project" value="TreeGrafter"/>
</dbReference>
<dbReference type="SUPFAM" id="SSF54373">
    <property type="entry name" value="FAD-linked reductases, C-terminal domain"/>
    <property type="match status" value="1"/>
</dbReference>
<dbReference type="OrthoDB" id="424974at2759"/>
<dbReference type="AlphaFoldDB" id="A0A8K0PAB3"/>
<keyword evidence="5" id="KW-0560">Oxidoreductase</keyword>
<name>A0A8K0PAB3_LADFU</name>
<dbReference type="PANTHER" id="PTHR10961">
    <property type="entry name" value="PEROXISOMAL SARCOSINE OXIDASE"/>
    <property type="match status" value="1"/>
</dbReference>
<reference evidence="7" key="1">
    <citation type="submission" date="2013-04" db="EMBL/GenBank/DDBJ databases">
        <authorList>
            <person name="Qu J."/>
            <person name="Murali S.C."/>
            <person name="Bandaranaike D."/>
            <person name="Bellair M."/>
            <person name="Blankenburg K."/>
            <person name="Chao H."/>
            <person name="Dinh H."/>
            <person name="Doddapaneni H."/>
            <person name="Downs B."/>
            <person name="Dugan-Rocha S."/>
            <person name="Elkadiri S."/>
            <person name="Gnanaolivu R.D."/>
            <person name="Hernandez B."/>
            <person name="Javaid M."/>
            <person name="Jayaseelan J.C."/>
            <person name="Lee S."/>
            <person name="Li M."/>
            <person name="Ming W."/>
            <person name="Munidasa M."/>
            <person name="Muniz J."/>
            <person name="Nguyen L."/>
            <person name="Ongeri F."/>
            <person name="Osuji N."/>
            <person name="Pu L.-L."/>
            <person name="Puazo M."/>
            <person name="Qu C."/>
            <person name="Quiroz J."/>
            <person name="Raj R."/>
            <person name="Weissenberger G."/>
            <person name="Xin Y."/>
            <person name="Zou X."/>
            <person name="Han Y."/>
            <person name="Richards S."/>
            <person name="Worley K."/>
            <person name="Muzny D."/>
            <person name="Gibbs R."/>
        </authorList>
    </citation>
    <scope>NUCLEOTIDE SEQUENCE</scope>
    <source>
        <strain evidence="7">Sampled in the wild</strain>
    </source>
</reference>
<reference evidence="7" key="2">
    <citation type="submission" date="2017-10" db="EMBL/GenBank/DDBJ databases">
        <title>Ladona fulva Genome sequencing and assembly.</title>
        <authorList>
            <person name="Murali S."/>
            <person name="Richards S."/>
            <person name="Bandaranaike D."/>
            <person name="Bellair M."/>
            <person name="Blankenburg K."/>
            <person name="Chao H."/>
            <person name="Dinh H."/>
            <person name="Doddapaneni H."/>
            <person name="Dugan-Rocha S."/>
            <person name="Elkadiri S."/>
            <person name="Gnanaolivu R."/>
            <person name="Hernandez B."/>
            <person name="Skinner E."/>
            <person name="Javaid M."/>
            <person name="Lee S."/>
            <person name="Li M."/>
            <person name="Ming W."/>
            <person name="Munidasa M."/>
            <person name="Muniz J."/>
            <person name="Nguyen L."/>
            <person name="Hughes D."/>
            <person name="Osuji N."/>
            <person name="Pu L.-L."/>
            <person name="Puazo M."/>
            <person name="Qu C."/>
            <person name="Quiroz J."/>
            <person name="Raj R."/>
            <person name="Weissenberger G."/>
            <person name="Xin Y."/>
            <person name="Zou X."/>
            <person name="Han Y."/>
            <person name="Worley K."/>
            <person name="Muzny D."/>
            <person name="Gibbs R."/>
        </authorList>
    </citation>
    <scope>NUCLEOTIDE SEQUENCE</scope>
    <source>
        <strain evidence="7">Sampled in the wild</strain>
    </source>
</reference>
<evidence type="ECO:0000313" key="7">
    <source>
        <dbReference type="EMBL" id="KAG8236374.1"/>
    </source>
</evidence>
<comment type="cofactor">
    <cofactor evidence="1">
        <name>FAD</name>
        <dbReference type="ChEBI" id="CHEBI:57692"/>
    </cofactor>
</comment>
<feature type="domain" description="FAD dependent oxidoreductase" evidence="6">
    <location>
        <begin position="3"/>
        <end position="283"/>
    </location>
</feature>